<keyword evidence="2" id="KW-0285">Flavoprotein</keyword>
<dbReference type="OrthoDB" id="74360at2759"/>
<gene>
    <name evidence="6" type="ORF">DMC30DRAFT_405020</name>
</gene>
<reference evidence="6 7" key="1">
    <citation type="submission" date="2019-03" db="EMBL/GenBank/DDBJ databases">
        <title>Rhodosporidium diobovatum UCD-FST 08-225 genome sequencing, assembly, and annotation.</title>
        <authorList>
            <person name="Fakankun I.U."/>
            <person name="Fristensky B."/>
            <person name="Levin D.B."/>
        </authorList>
    </citation>
    <scope>NUCLEOTIDE SEQUENCE [LARGE SCALE GENOMIC DNA]</scope>
    <source>
        <strain evidence="6 7">UCD-FST 08-225</strain>
    </source>
</reference>
<protein>
    <submittedName>
        <fullName evidence="6">FAD/NAD(P)-binding domain-containing protein</fullName>
    </submittedName>
</protein>
<keyword evidence="7" id="KW-1185">Reference proteome</keyword>
<feature type="region of interest" description="Disordered" evidence="5">
    <location>
        <begin position="1"/>
        <end position="26"/>
    </location>
</feature>
<dbReference type="Gene3D" id="3.50.50.60">
    <property type="entry name" value="FAD/NAD(P)-binding domain"/>
    <property type="match status" value="2"/>
</dbReference>
<dbReference type="InterPro" id="IPR051209">
    <property type="entry name" value="FAD-bind_Monooxygenase_sf"/>
</dbReference>
<evidence type="ECO:0000256" key="5">
    <source>
        <dbReference type="SAM" id="MobiDB-lite"/>
    </source>
</evidence>
<sequence>MISIDLDPMTGLPRGATRTTPFTLEGHPAGHSGRRLKVAMIGAGFSGIIAGIRIDQRLKNVDLDIFEKNHEVGGTWFENSYPGLSCDIPAHCYSLTFEPNYRWSHFYASGREILGYLKGVAAKYKLERFLRFGHKLSAAQWNEETKQWHLSFDLVDEQGNKHGETEKVADVVIQGMGGLSRWDWPSIEGIHDFKGTKYHSAAYPAGPEAEQGKTVAVIGSGSSSIQIVPALQPYAKRVDNFVRGQAWIATPFASTELLKRSPDASNYAFTEEEKTRFEQDPEYYHEFRLSMERELNGVHGVTLRDSELQTGAVEAFRELMQKKLAAKPHIAKAFIPNFAVGCRRLTPGPGYLEALVEPNVDFISTGIKRITETGIETVDGQHREYDTIVCATGFDTTFTPRIPIIGRNGTNVQHLWGDKYPYPSHYLSMAIGPDHPNFFVINGPNSSLGSGSLLVLFEKEVDYIVDSIDKMLRENITTMAVKQEAVDDWMEYTHEYFKGTVFSTKCRSWYKRGLEEGPVCALWPGSALHAIQVLAHPRWEDFTYEASNSNRFGWVGNGWSKEEVEGGDTAYYLDAIDQPPVPQ</sequence>
<evidence type="ECO:0000256" key="1">
    <source>
        <dbReference type="ARBA" id="ARBA00010139"/>
    </source>
</evidence>
<dbReference type="Proteomes" id="UP000311382">
    <property type="component" value="Unassembled WGS sequence"/>
</dbReference>
<dbReference type="GO" id="GO:0050661">
    <property type="term" value="F:NADP binding"/>
    <property type="evidence" value="ECO:0007669"/>
    <property type="project" value="InterPro"/>
</dbReference>
<comment type="similarity">
    <text evidence="1">Belongs to the FAD-binding monooxygenase family.</text>
</comment>
<keyword evidence="4" id="KW-0560">Oxidoreductase</keyword>
<proteinExistence type="inferred from homology"/>
<comment type="caution">
    <text evidence="6">The sequence shown here is derived from an EMBL/GenBank/DDBJ whole genome shotgun (WGS) entry which is preliminary data.</text>
</comment>
<dbReference type="Pfam" id="PF00743">
    <property type="entry name" value="FMO-like"/>
    <property type="match status" value="1"/>
</dbReference>
<dbReference type="STRING" id="5288.A0A5C5FN81"/>
<evidence type="ECO:0000256" key="3">
    <source>
        <dbReference type="ARBA" id="ARBA00022827"/>
    </source>
</evidence>
<dbReference type="GO" id="GO:0004499">
    <property type="term" value="F:N,N-dimethylaniline monooxygenase activity"/>
    <property type="evidence" value="ECO:0007669"/>
    <property type="project" value="InterPro"/>
</dbReference>
<evidence type="ECO:0000313" key="7">
    <source>
        <dbReference type="Proteomes" id="UP000311382"/>
    </source>
</evidence>
<keyword evidence="3" id="KW-0274">FAD</keyword>
<evidence type="ECO:0000256" key="4">
    <source>
        <dbReference type="ARBA" id="ARBA00023002"/>
    </source>
</evidence>
<name>A0A5C5FN81_9BASI</name>
<dbReference type="PANTHER" id="PTHR42877:SF7">
    <property type="entry name" value="FLAVIN-BINDING MONOOXYGENASE-RELATED"/>
    <property type="match status" value="1"/>
</dbReference>
<dbReference type="SUPFAM" id="SSF51905">
    <property type="entry name" value="FAD/NAD(P)-binding domain"/>
    <property type="match status" value="1"/>
</dbReference>
<evidence type="ECO:0000256" key="2">
    <source>
        <dbReference type="ARBA" id="ARBA00022630"/>
    </source>
</evidence>
<dbReference type="InterPro" id="IPR036188">
    <property type="entry name" value="FAD/NAD-bd_sf"/>
</dbReference>
<dbReference type="GO" id="GO:0050660">
    <property type="term" value="F:flavin adenine dinucleotide binding"/>
    <property type="evidence" value="ECO:0007669"/>
    <property type="project" value="InterPro"/>
</dbReference>
<dbReference type="AlphaFoldDB" id="A0A5C5FN81"/>
<organism evidence="6 7">
    <name type="scientific">Rhodotorula diobovata</name>
    <dbReference type="NCBI Taxonomy" id="5288"/>
    <lineage>
        <taxon>Eukaryota</taxon>
        <taxon>Fungi</taxon>
        <taxon>Dikarya</taxon>
        <taxon>Basidiomycota</taxon>
        <taxon>Pucciniomycotina</taxon>
        <taxon>Microbotryomycetes</taxon>
        <taxon>Sporidiobolales</taxon>
        <taxon>Sporidiobolaceae</taxon>
        <taxon>Rhodotorula</taxon>
    </lineage>
</organism>
<dbReference type="InterPro" id="IPR020946">
    <property type="entry name" value="Flavin_mOase-like"/>
</dbReference>
<dbReference type="EMBL" id="SOZI01000178">
    <property type="protein sequence ID" value="TNY17749.1"/>
    <property type="molecule type" value="Genomic_DNA"/>
</dbReference>
<dbReference type="PANTHER" id="PTHR42877">
    <property type="entry name" value="L-ORNITHINE N(5)-MONOOXYGENASE-RELATED"/>
    <property type="match status" value="1"/>
</dbReference>
<accession>A0A5C5FN81</accession>
<evidence type="ECO:0000313" key="6">
    <source>
        <dbReference type="EMBL" id="TNY17749.1"/>
    </source>
</evidence>